<dbReference type="RefSeq" id="WP_091352162.1">
    <property type="nucleotide sequence ID" value="NZ_SMZX01000001.1"/>
</dbReference>
<dbReference type="Proteomes" id="UP000295633">
    <property type="component" value="Unassembled WGS sequence"/>
</dbReference>
<proteinExistence type="predicted"/>
<gene>
    <name evidence="1" type="ORF">E2R54_00775</name>
</gene>
<evidence type="ECO:0000313" key="1">
    <source>
        <dbReference type="EMBL" id="TDL45058.1"/>
    </source>
</evidence>
<name>A0A4R5YJG2_9MICO</name>
<dbReference type="EMBL" id="SMZX01000001">
    <property type="protein sequence ID" value="TDL45058.1"/>
    <property type="molecule type" value="Genomic_DNA"/>
</dbReference>
<evidence type="ECO:0000313" key="2">
    <source>
        <dbReference type="Proteomes" id="UP000295633"/>
    </source>
</evidence>
<sequence length="92" mass="9849">MTARSPGEKTIVAIDDDRFELDADASVPELRDAIERAVASGGTFVDIEVAHGNSVAVLVTPRTRVIISVIHEIAPEPEPISYSSGLHIIDDI</sequence>
<protein>
    <submittedName>
        <fullName evidence="1">Uncharacterized protein</fullName>
    </submittedName>
</protein>
<accession>A0A4R5YJG2</accession>
<reference evidence="1 2" key="1">
    <citation type="submission" date="2019-03" db="EMBL/GenBank/DDBJ databases">
        <title>Genome Sequencing and Assembly of Various Microbes Isolated from Partially Reclaimed Soil and Acid Mine Drainage (AMD) Site.</title>
        <authorList>
            <person name="Steinbock B."/>
            <person name="Bechtold R."/>
            <person name="Sevigny J.L."/>
            <person name="Thomas D."/>
            <person name="Cuthill L.R."/>
            <person name="Aveiro Johannsen E.J."/>
            <person name="Thomas K."/>
            <person name="Ghosh A."/>
        </authorList>
    </citation>
    <scope>NUCLEOTIDE SEQUENCE [LARGE SCALE GENOMIC DNA]</scope>
    <source>
        <strain evidence="1 2">F-B2</strain>
    </source>
</reference>
<comment type="caution">
    <text evidence="1">The sequence shown here is derived from an EMBL/GenBank/DDBJ whole genome shotgun (WGS) entry which is preliminary data.</text>
</comment>
<organism evidence="1 2">
    <name type="scientific">Microbacterium oleivorans</name>
    <dbReference type="NCBI Taxonomy" id="273677"/>
    <lineage>
        <taxon>Bacteria</taxon>
        <taxon>Bacillati</taxon>
        <taxon>Actinomycetota</taxon>
        <taxon>Actinomycetes</taxon>
        <taxon>Micrococcales</taxon>
        <taxon>Microbacteriaceae</taxon>
        <taxon>Microbacterium</taxon>
    </lineage>
</organism>
<dbReference type="AlphaFoldDB" id="A0A4R5YJG2"/>